<dbReference type="InterPro" id="IPR041657">
    <property type="entry name" value="HTH_17"/>
</dbReference>
<gene>
    <name evidence="2" type="ORF">Bravens_01879</name>
</gene>
<dbReference type="SUPFAM" id="SSF46955">
    <property type="entry name" value="Putative DNA-binding domain"/>
    <property type="match status" value="1"/>
</dbReference>
<feature type="domain" description="Helix-turn-helix" evidence="1">
    <location>
        <begin position="81"/>
        <end position="131"/>
    </location>
</feature>
<dbReference type="GO" id="GO:0003677">
    <property type="term" value="F:DNA binding"/>
    <property type="evidence" value="ECO:0007669"/>
    <property type="project" value="InterPro"/>
</dbReference>
<reference evidence="2 3" key="1">
    <citation type="submission" date="2016-01" db="EMBL/GenBank/DDBJ databases">
        <title>Use of Whole Genome Sequencing to ascertain that Brevibacterium massiliense (Roux, Raoult 2009) is a later heterotypic synonym of Brevibacterium ravenspurgense (Mages 2008).</title>
        <authorList>
            <person name="Bernier A.-M."/>
            <person name="Burdz T."/>
            <person name="Huynh C."/>
            <person name="Pachecho A.L."/>
            <person name="Wiebe D."/>
            <person name="Bonner C."/>
            <person name="Bernard K."/>
        </authorList>
    </citation>
    <scope>NUCLEOTIDE SEQUENCE [LARGE SCALE GENOMIC DNA]</scope>
    <source>
        <strain evidence="2 3">CCUG56047</strain>
    </source>
</reference>
<dbReference type="Pfam" id="PF12728">
    <property type="entry name" value="HTH_17"/>
    <property type="match status" value="1"/>
</dbReference>
<evidence type="ECO:0000259" key="1">
    <source>
        <dbReference type="Pfam" id="PF12728"/>
    </source>
</evidence>
<keyword evidence="3" id="KW-1185">Reference proteome</keyword>
<dbReference type="InterPro" id="IPR009061">
    <property type="entry name" value="DNA-bd_dom_put_sf"/>
</dbReference>
<dbReference type="RefSeq" id="WP_082791117.1">
    <property type="nucleotide sequence ID" value="NZ_LQQC01000012.1"/>
</dbReference>
<name>A0A150H5G0_9MICO</name>
<dbReference type="Proteomes" id="UP000243589">
    <property type="component" value="Unassembled WGS sequence"/>
</dbReference>
<comment type="caution">
    <text evidence="2">The sequence shown here is derived from an EMBL/GenBank/DDBJ whole genome shotgun (WGS) entry which is preliminary data.</text>
</comment>
<dbReference type="NCBIfam" id="TIGR01764">
    <property type="entry name" value="excise"/>
    <property type="match status" value="1"/>
</dbReference>
<evidence type="ECO:0000313" key="2">
    <source>
        <dbReference type="EMBL" id="KXZ57359.1"/>
    </source>
</evidence>
<dbReference type="AlphaFoldDB" id="A0A150H5G0"/>
<sequence length="175" mass="19471">MSANETLAPSTHVARDEQQLGHLYDALTAEEALAPRPRHYLVGGADRDPVELPEEVYEALLDVVDAMRKGLSVTVSPTSQMLTTQQAADLLGISRPTLIKALDEKQLPYTRTGTHRRIALTHVLDYRERRRQAQYAAIDALSVDVDETSDIDQTLADLRRARKEVAAKRRASKAD</sequence>
<dbReference type="PATRIC" id="fig|479117.4.peg.1862"/>
<evidence type="ECO:0000313" key="3">
    <source>
        <dbReference type="Proteomes" id="UP000243589"/>
    </source>
</evidence>
<proteinExistence type="predicted"/>
<dbReference type="InterPro" id="IPR010093">
    <property type="entry name" value="SinI_DNA-bd"/>
</dbReference>
<protein>
    <submittedName>
        <fullName evidence="2">Helix-turn-helix domain protein</fullName>
    </submittedName>
</protein>
<accession>A0A150H5G0</accession>
<dbReference type="EMBL" id="LQQC01000012">
    <property type="protein sequence ID" value="KXZ57359.1"/>
    <property type="molecule type" value="Genomic_DNA"/>
</dbReference>
<organism evidence="2 3">
    <name type="scientific">Brevibacterium ravenspurgense</name>
    <dbReference type="NCBI Taxonomy" id="479117"/>
    <lineage>
        <taxon>Bacteria</taxon>
        <taxon>Bacillati</taxon>
        <taxon>Actinomycetota</taxon>
        <taxon>Actinomycetes</taxon>
        <taxon>Micrococcales</taxon>
        <taxon>Brevibacteriaceae</taxon>
        <taxon>Brevibacterium</taxon>
    </lineage>
</organism>